<evidence type="ECO:0000313" key="2">
    <source>
        <dbReference type="Proteomes" id="UP000236630"/>
    </source>
</evidence>
<dbReference type="InterPro" id="IPR004733">
    <property type="entry name" value="PurM_cligase"/>
</dbReference>
<dbReference type="EMBL" id="BDQV01000075">
    <property type="protein sequence ID" value="GAY51951.1"/>
    <property type="molecule type" value="Genomic_DNA"/>
</dbReference>
<accession>A0A2H5PHX0</accession>
<evidence type="ECO:0000313" key="1">
    <source>
        <dbReference type="EMBL" id="GAY51951.1"/>
    </source>
</evidence>
<organism evidence="1 2">
    <name type="scientific">Citrus unshiu</name>
    <name type="common">Satsuma mandarin</name>
    <name type="synonym">Citrus nobilis var. unshiu</name>
    <dbReference type="NCBI Taxonomy" id="55188"/>
    <lineage>
        <taxon>Eukaryota</taxon>
        <taxon>Viridiplantae</taxon>
        <taxon>Streptophyta</taxon>
        <taxon>Embryophyta</taxon>
        <taxon>Tracheophyta</taxon>
        <taxon>Spermatophyta</taxon>
        <taxon>Magnoliopsida</taxon>
        <taxon>eudicotyledons</taxon>
        <taxon>Gunneridae</taxon>
        <taxon>Pentapetalae</taxon>
        <taxon>rosids</taxon>
        <taxon>malvids</taxon>
        <taxon>Sapindales</taxon>
        <taxon>Rutaceae</taxon>
        <taxon>Aurantioideae</taxon>
        <taxon>Citrus</taxon>
    </lineage>
</organism>
<dbReference type="PANTHER" id="PTHR10520">
    <property type="entry name" value="TRIFUNCTIONAL PURINE BIOSYNTHETIC PROTEIN ADENOSINE-3-RELATED"/>
    <property type="match status" value="1"/>
</dbReference>
<dbReference type="STRING" id="55188.A0A2H5PHX0"/>
<sequence>MVKNSAFMGQSERVFGSINVIDGQLNSYLTVGIDDARTKLKLAFDIGIHDTIGKNFSLLASTVAMSVNDIVTFEAKPLIFLNYFATSHPNVDLAEKVLLTVANNLTVIFWEKMCECHFSTEFKDRENLILESAYLEMTKMPNFYTAGKYDRSGFTVGIVKKDSFIDRKPLCLEMYSLAYHLVESIQWLLSCKKLSSKRRLTYTKIPRFELVSLNRVLAQSGFSLKDQLPSENTTLDEALMGLIIIFVVFSLTST</sequence>
<protein>
    <submittedName>
        <fullName evidence="1">Uncharacterized protein</fullName>
    </submittedName>
</protein>
<dbReference type="GO" id="GO:0004637">
    <property type="term" value="F:phosphoribosylamine-glycine ligase activity"/>
    <property type="evidence" value="ECO:0007669"/>
    <property type="project" value="TreeGrafter"/>
</dbReference>
<reference evidence="1 2" key="1">
    <citation type="journal article" date="2017" name="Front. Genet.">
        <title>Draft sequencing of the heterozygous diploid genome of Satsuma (Citrus unshiu Marc.) using a hybrid assembly approach.</title>
        <authorList>
            <person name="Shimizu T."/>
            <person name="Tanizawa Y."/>
            <person name="Mochizuki T."/>
            <person name="Nagasaki H."/>
            <person name="Yoshioka T."/>
            <person name="Toyoda A."/>
            <person name="Fujiyama A."/>
            <person name="Kaminuma E."/>
            <person name="Nakamura Y."/>
        </authorList>
    </citation>
    <scope>NUCLEOTIDE SEQUENCE [LARGE SCALE GENOMIC DNA]</scope>
    <source>
        <strain evidence="2">cv. Miyagawa wase</strain>
    </source>
</reference>
<gene>
    <name evidence="1" type="ORF">CUMW_138220</name>
</gene>
<dbReference type="InterPro" id="IPR036921">
    <property type="entry name" value="PurM-like_N_sf"/>
</dbReference>
<dbReference type="GO" id="GO:0005829">
    <property type="term" value="C:cytosol"/>
    <property type="evidence" value="ECO:0007669"/>
    <property type="project" value="TreeGrafter"/>
</dbReference>
<proteinExistence type="predicted"/>
<comment type="caution">
    <text evidence="1">The sequence shown here is derived from an EMBL/GenBank/DDBJ whole genome shotgun (WGS) entry which is preliminary data.</text>
</comment>
<name>A0A2H5PHX0_CITUN</name>
<keyword evidence="2" id="KW-1185">Reference proteome</keyword>
<dbReference type="AlphaFoldDB" id="A0A2H5PHX0"/>
<dbReference type="GO" id="GO:0046084">
    <property type="term" value="P:adenine biosynthetic process"/>
    <property type="evidence" value="ECO:0007669"/>
    <property type="project" value="TreeGrafter"/>
</dbReference>
<dbReference type="Proteomes" id="UP000236630">
    <property type="component" value="Unassembled WGS sequence"/>
</dbReference>
<dbReference type="GO" id="GO:0006189">
    <property type="term" value="P:'de novo' IMP biosynthetic process"/>
    <property type="evidence" value="ECO:0007669"/>
    <property type="project" value="InterPro"/>
</dbReference>
<dbReference type="PANTHER" id="PTHR10520:SF12">
    <property type="entry name" value="TRIFUNCTIONAL PURINE BIOSYNTHETIC PROTEIN ADENOSINE-3"/>
    <property type="match status" value="1"/>
</dbReference>
<dbReference type="SUPFAM" id="SSF55326">
    <property type="entry name" value="PurM N-terminal domain-like"/>
    <property type="match status" value="1"/>
</dbReference>
<dbReference type="Gene3D" id="3.30.1330.10">
    <property type="entry name" value="PurM-like, N-terminal domain"/>
    <property type="match status" value="1"/>
</dbReference>
<dbReference type="GO" id="GO:0004641">
    <property type="term" value="F:phosphoribosylformylglycinamidine cyclo-ligase activity"/>
    <property type="evidence" value="ECO:0007669"/>
    <property type="project" value="InterPro"/>
</dbReference>